<comment type="subcellular location">
    <subcellularLocation>
        <location evidence="1">Endomembrane system</location>
        <topology evidence="1">Multi-pass membrane protein</topology>
    </subcellularLocation>
</comment>
<proteinExistence type="predicted"/>
<feature type="transmembrane region" description="Helical" evidence="5">
    <location>
        <begin position="36"/>
        <end position="53"/>
    </location>
</feature>
<dbReference type="PIRSF" id="PIRSF029962">
    <property type="entry name" value="UCP029962"/>
    <property type="match status" value="1"/>
</dbReference>
<evidence type="ECO:0000256" key="3">
    <source>
        <dbReference type="ARBA" id="ARBA00022989"/>
    </source>
</evidence>
<evidence type="ECO:0000256" key="2">
    <source>
        <dbReference type="ARBA" id="ARBA00022692"/>
    </source>
</evidence>
<protein>
    <recommendedName>
        <fullName evidence="6">DUF1232 domain-containing protein</fullName>
    </recommendedName>
</protein>
<keyword evidence="2 5" id="KW-0812">Transmembrane</keyword>
<evidence type="ECO:0000259" key="6">
    <source>
        <dbReference type="Pfam" id="PF06803"/>
    </source>
</evidence>
<dbReference type="AlphaFoldDB" id="A0A165YF39"/>
<dbReference type="Pfam" id="PF06803">
    <property type="entry name" value="DUF1232"/>
    <property type="match status" value="1"/>
</dbReference>
<evidence type="ECO:0000313" key="8">
    <source>
        <dbReference type="Proteomes" id="UP000076476"/>
    </source>
</evidence>
<dbReference type="InterPro" id="IPR010652">
    <property type="entry name" value="DUF1232"/>
</dbReference>
<evidence type="ECO:0000313" key="7">
    <source>
        <dbReference type="EMBL" id="KZN97008.1"/>
    </source>
</evidence>
<dbReference type="RefSeq" id="WP_063387266.1">
    <property type="nucleotide sequence ID" value="NZ_LWBR01000013.1"/>
</dbReference>
<organism evidence="7 8">
    <name type="scientific">Aeribacillus pallidus</name>
    <dbReference type="NCBI Taxonomy" id="33936"/>
    <lineage>
        <taxon>Bacteria</taxon>
        <taxon>Bacillati</taxon>
        <taxon>Bacillota</taxon>
        <taxon>Bacilli</taxon>
        <taxon>Bacillales</taxon>
        <taxon>Bacillaceae</taxon>
        <taxon>Aeribacillus</taxon>
    </lineage>
</organism>
<evidence type="ECO:0000256" key="1">
    <source>
        <dbReference type="ARBA" id="ARBA00004127"/>
    </source>
</evidence>
<dbReference type="GO" id="GO:0012505">
    <property type="term" value="C:endomembrane system"/>
    <property type="evidence" value="ECO:0007669"/>
    <property type="project" value="UniProtKB-SubCell"/>
</dbReference>
<dbReference type="EMBL" id="LWBR01000013">
    <property type="protein sequence ID" value="KZN97008.1"/>
    <property type="molecule type" value="Genomic_DNA"/>
</dbReference>
<dbReference type="Proteomes" id="UP000076476">
    <property type="component" value="Unassembled WGS sequence"/>
</dbReference>
<evidence type="ECO:0000256" key="4">
    <source>
        <dbReference type="ARBA" id="ARBA00023136"/>
    </source>
</evidence>
<dbReference type="OrthoDB" id="2679475at2"/>
<sequence length="91" mass="11044">MRKIWKRIRFIYNFRSFFPFIFEFFLSKEVNRKKKLFSIAFIIGYFLLPFDAIPDFLSLIGIVDDVVIFTFIIQQMIKMAPKELQEKYCLA</sequence>
<keyword evidence="3 5" id="KW-1133">Transmembrane helix</keyword>
<feature type="domain" description="DUF1232" evidence="6">
    <location>
        <begin position="37"/>
        <end position="71"/>
    </location>
</feature>
<gene>
    <name evidence="7" type="ORF">AZI98_05430</name>
</gene>
<keyword evidence="4 5" id="KW-0472">Membrane</keyword>
<dbReference type="STRING" id="33936.AZI98_05430"/>
<dbReference type="InterPro" id="IPR016941">
    <property type="entry name" value="UCP029962"/>
</dbReference>
<name>A0A165YF39_9BACI</name>
<evidence type="ECO:0000256" key="5">
    <source>
        <dbReference type="SAM" id="Phobius"/>
    </source>
</evidence>
<reference evidence="7 8" key="1">
    <citation type="submission" date="2016-04" db="EMBL/GenBank/DDBJ databases">
        <title>Draft genome sequence of Aeribacillus pallidus 8m3 from petroleum reservoir.</title>
        <authorList>
            <person name="Poltaraus A.B."/>
            <person name="Nazina T.N."/>
            <person name="Tourova T.P."/>
            <person name="Malakho S.M."/>
            <person name="Korshunova A.V."/>
            <person name="Sokolova D.S."/>
        </authorList>
    </citation>
    <scope>NUCLEOTIDE SEQUENCE [LARGE SCALE GENOMIC DNA]</scope>
    <source>
        <strain evidence="7 8">8m3</strain>
    </source>
</reference>
<keyword evidence="8" id="KW-1185">Reference proteome</keyword>
<comment type="caution">
    <text evidence="7">The sequence shown here is derived from an EMBL/GenBank/DDBJ whole genome shotgun (WGS) entry which is preliminary data.</text>
</comment>
<accession>A0A165YF39</accession>